<gene>
    <name evidence="5" type="primary">LOC111112008</name>
</gene>
<feature type="coiled-coil region" evidence="1">
    <location>
        <begin position="325"/>
        <end position="359"/>
    </location>
</feature>
<evidence type="ECO:0000259" key="3">
    <source>
        <dbReference type="Pfam" id="PF04326"/>
    </source>
</evidence>
<dbReference type="PANTHER" id="PTHR12155:SF48">
    <property type="entry name" value="RRM DOMAIN-CONTAINING PROTEIN"/>
    <property type="match status" value="1"/>
</dbReference>
<evidence type="ECO:0000313" key="5">
    <source>
        <dbReference type="RefSeq" id="XP_022304980.1"/>
    </source>
</evidence>
<reference evidence="5" key="2">
    <citation type="submission" date="2025-08" db="UniProtKB">
        <authorList>
            <consortium name="RefSeq"/>
        </authorList>
    </citation>
    <scope>IDENTIFICATION</scope>
    <source>
        <tissue evidence="5">Whole sample</tissue>
    </source>
</reference>
<dbReference type="KEGG" id="cvn:111112008"/>
<sequence length="365" mass="42336">MEVLNYRVVYLANLRSDIGLRELTNNIYNLFSYHLGINIVPDDIFIHTNRGRDSWYAFVNCHEEHQAEYVLDQLKSWESRRQTRFNFTLICEVSKPLVSDYKKEKVHKKKKSKKKRNLLLNGGAGEVTEQFEEYYSNQSPGAHQEENDSSKNGKRLGPLRFTKKVEESVHGIYLEGEQLGNETRNKEFKKGGGEYLKNVLKKHVSKYVCAFLNSGEEGTLYVGVNDSGCVEGIVCPQFLEDEVRLDIDEAIKAIKPSVFPNVYDVKFTPVFYKLGVPKEDHKVIEINVHGTGDIERLYHSPHGVFLRRDGSIQTLGVTEVQEWSLQKHQKDIQKHQKEIRRLEERLQRQEDMLEKDKKSKVCVVM</sequence>
<dbReference type="Gene3D" id="3.30.950.30">
    <property type="entry name" value="Schlafen, AAA domain"/>
    <property type="match status" value="1"/>
</dbReference>
<evidence type="ECO:0000256" key="2">
    <source>
        <dbReference type="SAM" id="MobiDB-lite"/>
    </source>
</evidence>
<dbReference type="Proteomes" id="UP000694844">
    <property type="component" value="Chromosome 1"/>
</dbReference>
<evidence type="ECO:0000256" key="1">
    <source>
        <dbReference type="SAM" id="Coils"/>
    </source>
</evidence>
<dbReference type="RefSeq" id="XP_022304980.1">
    <property type="nucleotide sequence ID" value="XM_022449272.1"/>
</dbReference>
<dbReference type="InterPro" id="IPR035979">
    <property type="entry name" value="RBD_domain_sf"/>
</dbReference>
<dbReference type="OrthoDB" id="5954290at2759"/>
<reference evidence="4" key="1">
    <citation type="submission" date="2024-06" db="UniProtKB">
        <authorList>
            <consortium name="RefSeq"/>
        </authorList>
    </citation>
    <scope>NUCLEOTIDE SEQUENCE [LARGE SCALE GENOMIC DNA]</scope>
</reference>
<dbReference type="PANTHER" id="PTHR12155">
    <property type="entry name" value="SCHLAFEN"/>
    <property type="match status" value="1"/>
</dbReference>
<dbReference type="InterPro" id="IPR038461">
    <property type="entry name" value="Schlafen_AlbA_2_dom_sf"/>
</dbReference>
<dbReference type="GeneID" id="111112008"/>
<dbReference type="GO" id="GO:0003676">
    <property type="term" value="F:nucleic acid binding"/>
    <property type="evidence" value="ECO:0007669"/>
    <property type="project" value="InterPro"/>
</dbReference>
<feature type="region of interest" description="Disordered" evidence="2">
    <location>
        <begin position="135"/>
        <end position="156"/>
    </location>
</feature>
<evidence type="ECO:0000313" key="4">
    <source>
        <dbReference type="Proteomes" id="UP000694844"/>
    </source>
</evidence>
<dbReference type="InterPro" id="IPR007421">
    <property type="entry name" value="Schlafen_AlbA_2_dom"/>
</dbReference>
<keyword evidence="4" id="KW-1185">Reference proteome</keyword>
<protein>
    <submittedName>
        <fullName evidence="5">Schlafen-like protein 1</fullName>
    </submittedName>
</protein>
<accession>A0A8B8BNS3</accession>
<organism evidence="4 5">
    <name type="scientific">Crassostrea virginica</name>
    <name type="common">Eastern oyster</name>
    <dbReference type="NCBI Taxonomy" id="6565"/>
    <lineage>
        <taxon>Eukaryota</taxon>
        <taxon>Metazoa</taxon>
        <taxon>Spiralia</taxon>
        <taxon>Lophotrochozoa</taxon>
        <taxon>Mollusca</taxon>
        <taxon>Bivalvia</taxon>
        <taxon>Autobranchia</taxon>
        <taxon>Pteriomorphia</taxon>
        <taxon>Ostreida</taxon>
        <taxon>Ostreoidea</taxon>
        <taxon>Ostreidae</taxon>
        <taxon>Crassostrea</taxon>
    </lineage>
</organism>
<dbReference type="AlphaFoldDB" id="A0A8B8BNS3"/>
<name>A0A8B8BNS3_CRAVI</name>
<keyword evidence="1" id="KW-0175">Coiled coil</keyword>
<dbReference type="SUPFAM" id="SSF54928">
    <property type="entry name" value="RNA-binding domain, RBD"/>
    <property type="match status" value="1"/>
</dbReference>
<dbReference type="Pfam" id="PF04326">
    <property type="entry name" value="SLFN_AlbA_2"/>
    <property type="match status" value="1"/>
</dbReference>
<proteinExistence type="predicted"/>
<dbReference type="InterPro" id="IPR029684">
    <property type="entry name" value="Schlafen"/>
</dbReference>
<feature type="domain" description="Schlafen AlbA-2" evidence="3">
    <location>
        <begin position="182"/>
        <end position="314"/>
    </location>
</feature>